<dbReference type="STRING" id="407234.SAMN05421795_101471"/>
<dbReference type="OrthoDB" id="7365442at2"/>
<dbReference type="RefSeq" id="WP_076363286.1">
    <property type="nucleotide sequence ID" value="NZ_FTOM01000001.1"/>
</dbReference>
<protein>
    <submittedName>
        <fullName evidence="2">GMP synthase-Glutamine amidotransferase</fullName>
    </submittedName>
</protein>
<dbReference type="InterPro" id="IPR044992">
    <property type="entry name" value="ChyE-like"/>
</dbReference>
<name>A0A1N7JZB9_9RHOB</name>
<evidence type="ECO:0000259" key="1">
    <source>
        <dbReference type="Pfam" id="PF00117"/>
    </source>
</evidence>
<keyword evidence="2" id="KW-0808">Transferase</keyword>
<dbReference type="EMBL" id="FTOM01000001">
    <property type="protein sequence ID" value="SIS54677.1"/>
    <property type="molecule type" value="Genomic_DNA"/>
</dbReference>
<accession>A0A1N7JZB9</accession>
<dbReference type="Pfam" id="PF00117">
    <property type="entry name" value="GATase"/>
    <property type="match status" value="1"/>
</dbReference>
<dbReference type="Proteomes" id="UP000186098">
    <property type="component" value="Unassembled WGS sequence"/>
</dbReference>
<sequence length="240" mass="25942">MLIGILQTGQSPETLRADMGDYPDMFVQLLAPWGFTFRTYRVETGQFPEDVHSCEGWLITGSRHGVYEDHAFLPPLEAFIRRAMAAGVPMVGVCFGHQIMAQALGGRVERFSGGWAVGAQTYEFDGRPVRLNAWHRDQVTTPPPGAETVATHPFCAHAALRYPAGFSVQAHPEFRDAFVAGLLETRAPGVVPAPLIDQARAALGQPNDAAFVAGEIARVFLGGRAPADTGPLQQPPLPQD</sequence>
<dbReference type="PANTHER" id="PTHR42695:SF5">
    <property type="entry name" value="GLUTAMINE AMIDOTRANSFERASE YLR126C-RELATED"/>
    <property type="match status" value="1"/>
</dbReference>
<keyword evidence="3" id="KW-1185">Reference proteome</keyword>
<evidence type="ECO:0000313" key="2">
    <source>
        <dbReference type="EMBL" id="SIS54677.1"/>
    </source>
</evidence>
<dbReference type="GO" id="GO:0016740">
    <property type="term" value="F:transferase activity"/>
    <property type="evidence" value="ECO:0007669"/>
    <property type="project" value="UniProtKB-KW"/>
</dbReference>
<feature type="domain" description="Glutamine amidotransferase" evidence="1">
    <location>
        <begin position="73"/>
        <end position="175"/>
    </location>
</feature>
<dbReference type="AlphaFoldDB" id="A0A1N7JZB9"/>
<keyword evidence="2" id="KW-0315">Glutamine amidotransferase</keyword>
<dbReference type="SUPFAM" id="SSF52317">
    <property type="entry name" value="Class I glutamine amidotransferase-like"/>
    <property type="match status" value="1"/>
</dbReference>
<proteinExistence type="predicted"/>
<gene>
    <name evidence="2" type="ORF">SAMN05421795_101471</name>
</gene>
<reference evidence="3" key="1">
    <citation type="submission" date="2017-01" db="EMBL/GenBank/DDBJ databases">
        <authorList>
            <person name="Varghese N."/>
            <person name="Submissions S."/>
        </authorList>
    </citation>
    <scope>NUCLEOTIDE SEQUENCE [LARGE SCALE GENOMIC DNA]</scope>
    <source>
        <strain evidence="3">DSM 18714</strain>
    </source>
</reference>
<organism evidence="2 3">
    <name type="scientific">Phaeovulum vinaykumarii</name>
    <dbReference type="NCBI Taxonomy" id="407234"/>
    <lineage>
        <taxon>Bacteria</taxon>
        <taxon>Pseudomonadati</taxon>
        <taxon>Pseudomonadota</taxon>
        <taxon>Alphaproteobacteria</taxon>
        <taxon>Rhodobacterales</taxon>
        <taxon>Paracoccaceae</taxon>
        <taxon>Phaeovulum</taxon>
    </lineage>
</organism>
<dbReference type="InterPro" id="IPR017926">
    <property type="entry name" value="GATASE"/>
</dbReference>
<dbReference type="InterPro" id="IPR029062">
    <property type="entry name" value="Class_I_gatase-like"/>
</dbReference>
<evidence type="ECO:0000313" key="3">
    <source>
        <dbReference type="Proteomes" id="UP000186098"/>
    </source>
</evidence>
<dbReference type="Gene3D" id="3.40.50.880">
    <property type="match status" value="1"/>
</dbReference>
<dbReference type="CDD" id="cd01741">
    <property type="entry name" value="GATase1_1"/>
    <property type="match status" value="1"/>
</dbReference>
<dbReference type="PANTHER" id="PTHR42695">
    <property type="entry name" value="GLUTAMINE AMIDOTRANSFERASE YLR126C-RELATED"/>
    <property type="match status" value="1"/>
</dbReference>
<dbReference type="PROSITE" id="PS51273">
    <property type="entry name" value="GATASE_TYPE_1"/>
    <property type="match status" value="1"/>
</dbReference>
<dbReference type="GO" id="GO:0005829">
    <property type="term" value="C:cytosol"/>
    <property type="evidence" value="ECO:0007669"/>
    <property type="project" value="TreeGrafter"/>
</dbReference>